<organism evidence="1 2">
    <name type="scientific">Purpureocillium lilacinum</name>
    <name type="common">Paecilomyces lilacinus</name>
    <dbReference type="NCBI Taxonomy" id="33203"/>
    <lineage>
        <taxon>Eukaryota</taxon>
        <taxon>Fungi</taxon>
        <taxon>Dikarya</taxon>
        <taxon>Ascomycota</taxon>
        <taxon>Pezizomycotina</taxon>
        <taxon>Sordariomycetes</taxon>
        <taxon>Hypocreomycetidae</taxon>
        <taxon>Hypocreales</taxon>
        <taxon>Ophiocordycipitaceae</taxon>
        <taxon>Purpureocillium</taxon>
    </lineage>
</organism>
<dbReference type="EMBL" id="JBGNUJ010000003">
    <property type="protein sequence ID" value="KAL3961872.1"/>
    <property type="molecule type" value="Genomic_DNA"/>
</dbReference>
<dbReference type="Proteomes" id="UP001638806">
    <property type="component" value="Unassembled WGS sequence"/>
</dbReference>
<proteinExistence type="predicted"/>
<protein>
    <submittedName>
        <fullName evidence="1">Uncharacterized protein</fullName>
    </submittedName>
</protein>
<comment type="caution">
    <text evidence="1">The sequence shown here is derived from an EMBL/GenBank/DDBJ whole genome shotgun (WGS) entry which is preliminary data.</text>
</comment>
<keyword evidence="2" id="KW-1185">Reference proteome</keyword>
<reference evidence="1" key="1">
    <citation type="submission" date="2024-12" db="EMBL/GenBank/DDBJ databases">
        <title>Comparative genomics and development of molecular markers within Purpureocillium lilacinum and among Purpureocillium species.</title>
        <authorList>
            <person name="Yeh Z.-Y."/>
            <person name="Ni N.-T."/>
            <person name="Lo P.-H."/>
            <person name="Mushyakhwo K."/>
            <person name="Lin C.-F."/>
            <person name="Nai Y.-S."/>
        </authorList>
    </citation>
    <scope>NUCLEOTIDE SEQUENCE</scope>
    <source>
        <strain evidence="1">NCHU-NPUST-175</strain>
    </source>
</reference>
<name>A0ACC4E0Q2_PURLI</name>
<gene>
    <name evidence="1" type="ORF">ACCO45_003395</name>
</gene>
<accession>A0ACC4E0Q2</accession>
<evidence type="ECO:0000313" key="2">
    <source>
        <dbReference type="Proteomes" id="UP001638806"/>
    </source>
</evidence>
<evidence type="ECO:0000313" key="1">
    <source>
        <dbReference type="EMBL" id="KAL3961872.1"/>
    </source>
</evidence>
<sequence length="711" mass="78068">MLMLNERLRLDHGKEDGRSSISPGLSVRPTAVRAHSRHQLPVSNGVVLRPSNFVPGSFSAWALRLRLRAKETSDGSGRSRPGTGVARLQCGQPRISTPSRQEQLPSAARMTMCASLFAHLVRRWCDRGGVPAPDQSQRPRRLGQGRGSAPFSREDLAAGLASPGSWRQGVIINNFRQAIEYSSQWCQGLPRTMRPLDASGSWLPHTRGGGPRRFPPRVVQEAEMRGQLFGSGMAHMPMLRAPDSRAPDNFEHCNFGVQVDYPETEWRLSGGFGSSSQESRLMLVCAVKLPPWNPRGATLSNLAAASQALAILAFVNVEWYIALAFGAARRQRPWPVACLHVLIKPPTRRGTRQPGHLSQPKALAFRLVASESSQKAMTAGRAVSYGMPAPPTEAAESPWQRRSRGRCGEDTRAGWLRHPSLGVWHWLRMRIFRVHFVRRARGHAQQPRDRIDTHQRQRFVRSQALPVGTGFVTSEKRRVARAGIRLVRGQAPSSSPPASRATAVGRRVCDDSVGPPMRRDARDGCSHHAHADGTLRVTEKQRKGKDNAARSRQVPKCQGFESRQLDVRFTAADTGWEAGRRSKQPDGALQSTKGWPAAGEIARNALAGPAFTTQPGLEIGPCSAWAANAWPQDTWASCMLVGLLTDCRMHTPFSSGTWLPVSKGSPSLVVGQSRRRPLANEVAKPALDQFAMAHHVAGWFVLAVTRQLLSA</sequence>